<dbReference type="HAMAP" id="MF_00283">
    <property type="entry name" value="Phe_tRNA_synth_beta1"/>
    <property type="match status" value="1"/>
</dbReference>
<dbReference type="SUPFAM" id="SSF54991">
    <property type="entry name" value="Anticodon-binding domain of PheRS"/>
    <property type="match status" value="1"/>
</dbReference>
<name>A0AAE3K0C6_9BACT</name>
<evidence type="ECO:0000259" key="18">
    <source>
        <dbReference type="PROSITE" id="PS51447"/>
    </source>
</evidence>
<gene>
    <name evidence="15 20" type="primary">pheT</name>
    <name evidence="20" type="ORF">MR241_06105</name>
</gene>
<keyword evidence="8 15" id="KW-0547">Nucleotide-binding</keyword>
<feature type="binding site" evidence="15">
    <location>
        <position position="458"/>
    </location>
    <ligand>
        <name>Mg(2+)</name>
        <dbReference type="ChEBI" id="CHEBI:18420"/>
        <note>shared with alpha subunit</note>
    </ligand>
</feature>
<evidence type="ECO:0000256" key="1">
    <source>
        <dbReference type="ARBA" id="ARBA00004496"/>
    </source>
</evidence>
<evidence type="ECO:0000256" key="14">
    <source>
        <dbReference type="ARBA" id="ARBA00049255"/>
    </source>
</evidence>
<evidence type="ECO:0000256" key="11">
    <source>
        <dbReference type="ARBA" id="ARBA00022884"/>
    </source>
</evidence>
<evidence type="ECO:0000256" key="15">
    <source>
        <dbReference type="HAMAP-Rule" id="MF_00283"/>
    </source>
</evidence>
<dbReference type="InterPro" id="IPR045060">
    <property type="entry name" value="Phe-tRNA-ligase_IIc_bsu"/>
</dbReference>
<evidence type="ECO:0000256" key="8">
    <source>
        <dbReference type="ARBA" id="ARBA00022741"/>
    </source>
</evidence>
<dbReference type="Gene3D" id="3.30.56.10">
    <property type="match status" value="2"/>
</dbReference>
<reference evidence="20 21" key="1">
    <citation type="submission" date="2022-03" db="EMBL/GenBank/DDBJ databases">
        <title>Metagenome-assembled genomes from swine fecal metagenomes.</title>
        <authorList>
            <person name="Holman D.B."/>
            <person name="Kommadath A."/>
        </authorList>
    </citation>
    <scope>NUCLEOTIDE SEQUENCE [LARGE SCALE GENOMIC DNA]</scope>
    <source>
        <strain evidence="20">SUG147</strain>
    </source>
</reference>
<dbReference type="InterPro" id="IPR045864">
    <property type="entry name" value="aa-tRNA-synth_II/BPL/LPL"/>
</dbReference>
<dbReference type="InterPro" id="IPR005146">
    <property type="entry name" value="B3/B4_tRNA-bd"/>
</dbReference>
<dbReference type="Pfam" id="PF01588">
    <property type="entry name" value="tRNA_bind"/>
    <property type="match status" value="1"/>
</dbReference>
<keyword evidence="5 16" id="KW-0820">tRNA-binding</keyword>
<dbReference type="Gene3D" id="3.30.70.380">
    <property type="entry name" value="Ferrodoxin-fold anticodon-binding domain"/>
    <property type="match status" value="1"/>
</dbReference>
<evidence type="ECO:0000313" key="20">
    <source>
        <dbReference type="EMBL" id="MCI5755852.1"/>
    </source>
</evidence>
<evidence type="ECO:0000259" key="19">
    <source>
        <dbReference type="PROSITE" id="PS51483"/>
    </source>
</evidence>
<keyword evidence="7 15" id="KW-0479">Metal-binding</keyword>
<evidence type="ECO:0000256" key="16">
    <source>
        <dbReference type="PROSITE-ProRule" id="PRU00209"/>
    </source>
</evidence>
<dbReference type="GO" id="GO:0009328">
    <property type="term" value="C:phenylalanine-tRNA ligase complex"/>
    <property type="evidence" value="ECO:0007669"/>
    <property type="project" value="TreeGrafter"/>
</dbReference>
<keyword evidence="4 15" id="KW-0963">Cytoplasm</keyword>
<feature type="binding site" evidence="15">
    <location>
        <position position="461"/>
    </location>
    <ligand>
        <name>Mg(2+)</name>
        <dbReference type="ChEBI" id="CHEBI:18420"/>
        <note>shared with alpha subunit</note>
    </ligand>
</feature>
<dbReference type="GO" id="GO:0004826">
    <property type="term" value="F:phenylalanine-tRNA ligase activity"/>
    <property type="evidence" value="ECO:0007669"/>
    <property type="project" value="UniProtKB-UniRule"/>
</dbReference>
<proteinExistence type="inferred from homology"/>
<dbReference type="Pfam" id="PF17759">
    <property type="entry name" value="tRNA_synthFbeta"/>
    <property type="match status" value="1"/>
</dbReference>
<dbReference type="PROSITE" id="PS51483">
    <property type="entry name" value="B5"/>
    <property type="match status" value="1"/>
</dbReference>
<dbReference type="InterPro" id="IPR009061">
    <property type="entry name" value="DNA-bd_dom_put_sf"/>
</dbReference>
<dbReference type="InterPro" id="IPR041616">
    <property type="entry name" value="PheRS_beta_core"/>
</dbReference>
<dbReference type="CDD" id="cd02796">
    <property type="entry name" value="tRNA_bind_bactPheRS"/>
    <property type="match status" value="1"/>
</dbReference>
<dbReference type="Pfam" id="PF03147">
    <property type="entry name" value="FDX-ACB"/>
    <property type="match status" value="1"/>
</dbReference>
<comment type="catalytic activity">
    <reaction evidence="14 15">
        <text>tRNA(Phe) + L-phenylalanine + ATP = L-phenylalanyl-tRNA(Phe) + AMP + diphosphate + H(+)</text>
        <dbReference type="Rhea" id="RHEA:19413"/>
        <dbReference type="Rhea" id="RHEA-COMP:9668"/>
        <dbReference type="Rhea" id="RHEA-COMP:9699"/>
        <dbReference type="ChEBI" id="CHEBI:15378"/>
        <dbReference type="ChEBI" id="CHEBI:30616"/>
        <dbReference type="ChEBI" id="CHEBI:33019"/>
        <dbReference type="ChEBI" id="CHEBI:58095"/>
        <dbReference type="ChEBI" id="CHEBI:78442"/>
        <dbReference type="ChEBI" id="CHEBI:78531"/>
        <dbReference type="ChEBI" id="CHEBI:456215"/>
        <dbReference type="EC" id="6.1.1.20"/>
    </reaction>
</comment>
<dbReference type="GO" id="GO:0006432">
    <property type="term" value="P:phenylalanyl-tRNA aminoacylation"/>
    <property type="evidence" value="ECO:0007669"/>
    <property type="project" value="UniProtKB-UniRule"/>
</dbReference>
<dbReference type="InterPro" id="IPR036690">
    <property type="entry name" value="Fdx_antiC-bd_sf"/>
</dbReference>
<evidence type="ECO:0000313" key="21">
    <source>
        <dbReference type="Proteomes" id="UP001139365"/>
    </source>
</evidence>
<evidence type="ECO:0000256" key="12">
    <source>
        <dbReference type="ARBA" id="ARBA00022917"/>
    </source>
</evidence>
<dbReference type="Gene3D" id="3.50.40.10">
    <property type="entry name" value="Phenylalanyl-trna Synthetase, Chain B, domain 3"/>
    <property type="match status" value="1"/>
</dbReference>
<dbReference type="PANTHER" id="PTHR10947:SF0">
    <property type="entry name" value="PHENYLALANINE--TRNA LIGASE BETA SUBUNIT"/>
    <property type="match status" value="1"/>
</dbReference>
<dbReference type="InterPro" id="IPR033714">
    <property type="entry name" value="tRNA_bind_bactPheRS"/>
</dbReference>
<dbReference type="Pfam" id="PF03484">
    <property type="entry name" value="B5"/>
    <property type="match status" value="1"/>
</dbReference>
<evidence type="ECO:0000256" key="9">
    <source>
        <dbReference type="ARBA" id="ARBA00022840"/>
    </source>
</evidence>
<evidence type="ECO:0000256" key="4">
    <source>
        <dbReference type="ARBA" id="ARBA00022490"/>
    </source>
</evidence>
<dbReference type="PROSITE" id="PS50886">
    <property type="entry name" value="TRBD"/>
    <property type="match status" value="1"/>
</dbReference>
<keyword evidence="9 15" id="KW-0067">ATP-binding</keyword>
<protein>
    <recommendedName>
        <fullName evidence="15">Phenylalanine--tRNA ligase beta subunit</fullName>
        <ecNumber evidence="15">6.1.1.20</ecNumber>
    </recommendedName>
    <alternativeName>
        <fullName evidence="15">Phenylalanyl-tRNA synthetase beta subunit</fullName>
        <shortName evidence="15">PheRS</shortName>
    </alternativeName>
</protein>
<dbReference type="InterPro" id="IPR005121">
    <property type="entry name" value="Fdx_antiC-bd"/>
</dbReference>
<dbReference type="Pfam" id="PF03483">
    <property type="entry name" value="B3_4"/>
    <property type="match status" value="1"/>
</dbReference>
<comment type="caution">
    <text evidence="20">The sequence shown here is derived from an EMBL/GenBank/DDBJ whole genome shotgun (WGS) entry which is preliminary data.</text>
</comment>
<accession>A0AAE3K0C6</accession>
<dbReference type="SMART" id="SM00873">
    <property type="entry name" value="B3_4"/>
    <property type="match status" value="1"/>
</dbReference>
<feature type="domain" description="B5" evidence="19">
    <location>
        <begin position="397"/>
        <end position="474"/>
    </location>
</feature>
<evidence type="ECO:0000256" key="7">
    <source>
        <dbReference type="ARBA" id="ARBA00022723"/>
    </source>
</evidence>
<feature type="binding site" evidence="15">
    <location>
        <position position="452"/>
    </location>
    <ligand>
        <name>Mg(2+)</name>
        <dbReference type="ChEBI" id="CHEBI:18420"/>
        <note>shared with alpha subunit</note>
    </ligand>
</feature>
<evidence type="ECO:0000256" key="2">
    <source>
        <dbReference type="ARBA" id="ARBA00008653"/>
    </source>
</evidence>
<dbReference type="EC" id="6.1.1.20" evidence="15"/>
<dbReference type="InterPro" id="IPR012340">
    <property type="entry name" value="NA-bd_OB-fold"/>
</dbReference>
<feature type="domain" description="TRNA-binding" evidence="17">
    <location>
        <begin position="36"/>
        <end position="143"/>
    </location>
</feature>
<dbReference type="EMBL" id="JALEMU010000096">
    <property type="protein sequence ID" value="MCI5755852.1"/>
    <property type="molecule type" value="Genomic_DNA"/>
</dbReference>
<comment type="subunit">
    <text evidence="3 15">Tetramer of two alpha and two beta subunits.</text>
</comment>
<feature type="binding site" evidence="15">
    <location>
        <position position="462"/>
    </location>
    <ligand>
        <name>Mg(2+)</name>
        <dbReference type="ChEBI" id="CHEBI:18420"/>
        <note>shared with alpha subunit</note>
    </ligand>
</feature>
<dbReference type="PROSITE" id="PS51447">
    <property type="entry name" value="FDX_ACB"/>
    <property type="match status" value="1"/>
</dbReference>
<dbReference type="GO" id="GO:0005524">
    <property type="term" value="F:ATP binding"/>
    <property type="evidence" value="ECO:0007669"/>
    <property type="project" value="UniProtKB-UniRule"/>
</dbReference>
<dbReference type="InterPro" id="IPR002547">
    <property type="entry name" value="tRNA-bd_dom"/>
</dbReference>
<dbReference type="NCBIfam" id="TIGR00472">
    <property type="entry name" value="pheT_bact"/>
    <property type="match status" value="1"/>
</dbReference>
<dbReference type="GO" id="GO:0000049">
    <property type="term" value="F:tRNA binding"/>
    <property type="evidence" value="ECO:0007669"/>
    <property type="project" value="UniProtKB-UniRule"/>
</dbReference>
<sequence length="784" mass="87157">MNWIKEYVDLSGENIGELIRRFTLSTAEVEEVYHKGRDISGVVVAEIVSVENHPDSKKLHLLKVNTGSEILDIVCGAPNVSVGQRVALATVGGRVCAGEIKKATVAGYDSFGMCCGADELGIADGHTGLMEIDKDCPLGTDIKTLYPMIEDTVFEVDNKSLTNRPDLWGHYGIAREFAALTGKKLKPLDLTEPVYNGDKKIAVTVSRTDLLYRYSCLEISGISKNRSPMDMQIRLYYCGMRAINLLADLTNYIMLELGQPMHAFDAKKIDSIRIATPDKSGKFTTLDGSEREINENTLMIYNGETPVAIAGIMGGLDSEIVDSTDSLVLESANFDGISVRKTSSRLGLRTDASMRYEKILDPELTVTAIKRFVYLLKNIDSGAYVSSDLTDEYVRKYDSVVITFDKKFVDRYTGIDISEERIEKTLTLLGFGVKEEDSTFTVSVPTWRATKDVTIKADIIEEITRIYGYDNFDIATTRSLLRPVRRTVSKDEDGSIKNILVQRFGLHEVHSYIWCDGKKYKKLGIDVEDNVRILNIPTPENGTLRNSMLPTMLTFVYENKGFSDSYGIFEIGRVIKGRRENGECNERRTLGLALCSKTASEKELYFRAVAMIRTIAAEIKHSVPEFTKTAPVHAWQHPKNTSAVSFGGKNVGVICTLHPQNLKLLDRNASVVCVELDLDDFYAVPVGELSYTEPSKFPSIDFDLSVILPEGVRFSEAENAWKSAGCAELASVRVIDVYDLEALKSVTVRLTFSSDERTLSMEEVQAAVDKIVANLRTLGIVLRT</sequence>
<dbReference type="PANTHER" id="PTHR10947">
    <property type="entry name" value="PHENYLALANYL-TRNA SYNTHETASE BETA CHAIN AND LEUCINE-RICH REPEAT-CONTAINING PROTEIN 47"/>
    <property type="match status" value="1"/>
</dbReference>
<dbReference type="GO" id="GO:0000287">
    <property type="term" value="F:magnesium ion binding"/>
    <property type="evidence" value="ECO:0007669"/>
    <property type="project" value="UniProtKB-UniRule"/>
</dbReference>
<dbReference type="SUPFAM" id="SSF55681">
    <property type="entry name" value="Class II aaRS and biotin synthetases"/>
    <property type="match status" value="1"/>
</dbReference>
<evidence type="ECO:0000256" key="10">
    <source>
        <dbReference type="ARBA" id="ARBA00022842"/>
    </source>
</evidence>
<keyword evidence="13 15" id="KW-0030">Aminoacyl-tRNA synthetase</keyword>
<dbReference type="Gene3D" id="2.40.50.140">
    <property type="entry name" value="Nucleic acid-binding proteins"/>
    <property type="match status" value="1"/>
</dbReference>
<dbReference type="SUPFAM" id="SSF50249">
    <property type="entry name" value="Nucleic acid-binding proteins"/>
    <property type="match status" value="1"/>
</dbReference>
<dbReference type="NCBIfam" id="NF045760">
    <property type="entry name" value="YtpR"/>
    <property type="match status" value="1"/>
</dbReference>
<comment type="subcellular location">
    <subcellularLocation>
        <location evidence="1 15">Cytoplasm</location>
    </subcellularLocation>
</comment>
<keyword evidence="11 16" id="KW-0694">RNA-binding</keyword>
<keyword evidence="12 15" id="KW-0648">Protein biosynthesis</keyword>
<keyword evidence="10 15" id="KW-0460">Magnesium</keyword>
<keyword evidence="6 15" id="KW-0436">Ligase</keyword>
<evidence type="ECO:0000259" key="17">
    <source>
        <dbReference type="PROSITE" id="PS50886"/>
    </source>
</evidence>
<dbReference type="SMART" id="SM00874">
    <property type="entry name" value="B5"/>
    <property type="match status" value="1"/>
</dbReference>
<dbReference type="SUPFAM" id="SSF46955">
    <property type="entry name" value="Putative DNA-binding domain"/>
    <property type="match status" value="1"/>
</dbReference>
<evidence type="ECO:0000256" key="5">
    <source>
        <dbReference type="ARBA" id="ARBA00022555"/>
    </source>
</evidence>
<comment type="cofactor">
    <cofactor evidence="15">
        <name>Mg(2+)</name>
        <dbReference type="ChEBI" id="CHEBI:18420"/>
    </cofactor>
    <text evidence="15">Binds 2 magnesium ions per tetramer.</text>
</comment>
<dbReference type="Gene3D" id="3.30.930.10">
    <property type="entry name" value="Bira Bifunctional Protein, Domain 2"/>
    <property type="match status" value="1"/>
</dbReference>
<dbReference type="AlphaFoldDB" id="A0AAE3K0C6"/>
<dbReference type="InterPro" id="IPR005147">
    <property type="entry name" value="tRNA_synthase_B5-dom"/>
</dbReference>
<feature type="domain" description="FDX-ACB" evidence="18">
    <location>
        <begin position="695"/>
        <end position="783"/>
    </location>
</feature>
<evidence type="ECO:0000256" key="6">
    <source>
        <dbReference type="ARBA" id="ARBA00022598"/>
    </source>
</evidence>
<dbReference type="InterPro" id="IPR020825">
    <property type="entry name" value="Phe-tRNA_synthase-like_B3/B4"/>
</dbReference>
<evidence type="ECO:0000256" key="13">
    <source>
        <dbReference type="ARBA" id="ARBA00023146"/>
    </source>
</evidence>
<dbReference type="Proteomes" id="UP001139365">
    <property type="component" value="Unassembled WGS sequence"/>
</dbReference>
<dbReference type="InterPro" id="IPR004532">
    <property type="entry name" value="Phe-tRNA-ligase_IIc_bsu_bact"/>
</dbReference>
<organism evidence="20 21">
    <name type="scientific">Candidatus Colimorpha enterica</name>
    <dbReference type="NCBI Taxonomy" id="3083063"/>
    <lineage>
        <taxon>Bacteria</taxon>
        <taxon>Pseudomonadati</taxon>
        <taxon>Bacteroidota</taxon>
        <taxon>Bacteroidia</taxon>
        <taxon>Bacteroidales</taxon>
        <taxon>Candidatus Colimorpha</taxon>
    </lineage>
</organism>
<dbReference type="SUPFAM" id="SSF56037">
    <property type="entry name" value="PheT/TilS domain"/>
    <property type="match status" value="1"/>
</dbReference>
<evidence type="ECO:0000256" key="3">
    <source>
        <dbReference type="ARBA" id="ARBA00011209"/>
    </source>
</evidence>
<comment type="similarity">
    <text evidence="2 15">Belongs to the phenylalanyl-tRNA synthetase beta subunit family. Type 1 subfamily.</text>
</comment>
<dbReference type="SMART" id="SM00896">
    <property type="entry name" value="FDX-ACB"/>
    <property type="match status" value="1"/>
</dbReference>